<evidence type="ECO:0000256" key="3">
    <source>
        <dbReference type="ARBA" id="ARBA00023002"/>
    </source>
</evidence>
<comment type="caution">
    <text evidence="6">The sequence shown here is derived from an EMBL/GenBank/DDBJ whole genome shotgun (WGS) entry which is preliminary data.</text>
</comment>
<name>A0A4C1Z570_EUMVA</name>
<evidence type="ECO:0000256" key="4">
    <source>
        <dbReference type="ARBA" id="ARBA00023008"/>
    </source>
</evidence>
<gene>
    <name evidence="6" type="primary">LAC1</name>
    <name evidence="6" type="ORF">EVAR_64498_1</name>
</gene>
<evidence type="ECO:0000313" key="6">
    <source>
        <dbReference type="EMBL" id="GBP81797.1"/>
    </source>
</evidence>
<feature type="domain" description="Plastocyanin-like" evidence="5">
    <location>
        <begin position="230"/>
        <end position="340"/>
    </location>
</feature>
<dbReference type="GO" id="GO:0006826">
    <property type="term" value="P:iron ion transport"/>
    <property type="evidence" value="ECO:0007669"/>
    <property type="project" value="TreeGrafter"/>
</dbReference>
<keyword evidence="3" id="KW-0560">Oxidoreductase</keyword>
<keyword evidence="7" id="KW-1185">Reference proteome</keyword>
<dbReference type="Proteomes" id="UP000299102">
    <property type="component" value="Unassembled WGS sequence"/>
</dbReference>
<dbReference type="SUPFAM" id="SSF49503">
    <property type="entry name" value="Cupredoxins"/>
    <property type="match status" value="1"/>
</dbReference>
<dbReference type="PANTHER" id="PTHR11709">
    <property type="entry name" value="MULTI-COPPER OXIDASE"/>
    <property type="match status" value="1"/>
</dbReference>
<dbReference type="InterPro" id="IPR011707">
    <property type="entry name" value="Cu-oxidase-like_N"/>
</dbReference>
<dbReference type="Pfam" id="PF07732">
    <property type="entry name" value="Cu-oxidase_3"/>
    <property type="match status" value="1"/>
</dbReference>
<dbReference type="STRING" id="151549.A0A4C1Z570"/>
<protein>
    <submittedName>
        <fullName evidence="6">Laccase-1</fullName>
    </submittedName>
</protein>
<evidence type="ECO:0000313" key="7">
    <source>
        <dbReference type="Proteomes" id="UP000299102"/>
    </source>
</evidence>
<reference evidence="6 7" key="1">
    <citation type="journal article" date="2019" name="Commun. Biol.">
        <title>The bagworm genome reveals a unique fibroin gene that provides high tensile strength.</title>
        <authorList>
            <person name="Kono N."/>
            <person name="Nakamura H."/>
            <person name="Ohtoshi R."/>
            <person name="Tomita M."/>
            <person name="Numata K."/>
            <person name="Arakawa K."/>
        </authorList>
    </citation>
    <scope>NUCLEOTIDE SEQUENCE [LARGE SCALE GENOMIC DNA]</scope>
</reference>
<dbReference type="OrthoDB" id="2121828at2759"/>
<dbReference type="Gene3D" id="2.60.40.420">
    <property type="entry name" value="Cupredoxins - blue copper proteins"/>
    <property type="match status" value="1"/>
</dbReference>
<accession>A0A4C1Z570</accession>
<evidence type="ECO:0000256" key="2">
    <source>
        <dbReference type="ARBA" id="ARBA00022723"/>
    </source>
</evidence>
<keyword evidence="4" id="KW-0186">Copper</keyword>
<keyword evidence="2" id="KW-0479">Metal-binding</keyword>
<dbReference type="AlphaFoldDB" id="A0A4C1Z570"/>
<evidence type="ECO:0000259" key="5">
    <source>
        <dbReference type="Pfam" id="PF07732"/>
    </source>
</evidence>
<dbReference type="GO" id="GO:0005886">
    <property type="term" value="C:plasma membrane"/>
    <property type="evidence" value="ECO:0007669"/>
    <property type="project" value="TreeGrafter"/>
</dbReference>
<dbReference type="GO" id="GO:0005507">
    <property type="term" value="F:copper ion binding"/>
    <property type="evidence" value="ECO:0007669"/>
    <property type="project" value="InterPro"/>
</dbReference>
<evidence type="ECO:0000256" key="1">
    <source>
        <dbReference type="ARBA" id="ARBA00010609"/>
    </source>
</evidence>
<dbReference type="FunFam" id="2.60.40.420:FF:000031">
    <property type="entry name" value="Laccase-2 isoform A"/>
    <property type="match status" value="1"/>
</dbReference>
<dbReference type="CDD" id="cd13858">
    <property type="entry name" value="CuRO_1_tcLCC2_insect_like"/>
    <property type="match status" value="1"/>
</dbReference>
<dbReference type="InterPro" id="IPR008972">
    <property type="entry name" value="Cupredoxin"/>
</dbReference>
<dbReference type="PANTHER" id="PTHR11709:SF394">
    <property type="entry name" value="FI03373P-RELATED"/>
    <property type="match status" value="1"/>
</dbReference>
<dbReference type="EMBL" id="BGZK01001531">
    <property type="protein sequence ID" value="GBP81797.1"/>
    <property type="molecule type" value="Genomic_DNA"/>
</dbReference>
<dbReference type="GO" id="GO:0016491">
    <property type="term" value="F:oxidoreductase activity"/>
    <property type="evidence" value="ECO:0007669"/>
    <property type="project" value="UniProtKB-KW"/>
</dbReference>
<proteinExistence type="inferred from homology"/>
<sequence length="418" mass="46954">MSVGGDDRPLSDIQLVSSQTATIPTHHKFIVAASNFTNKNISLSEEDSNRTTENLFNALARSIVLEEIDSRINEKIYRETKTPTVREVKNEPLKIYSSDDPTKIPESASRVITFVKTNQTSDVNEIKTDTKNVSSNDSTIAYGVKHPGESGSRKVITASIREKKSDRHPRYNEVTGELESSDHPCNRECREGEEPMICYYHFDLELYQTMSKACYNCPHNESDCFRLDCIPGDGTNRAVTVVNRKMPGPSVEVCQHDRVIVDVENSLMTEGTTVHWHGQHQRGTPYMDGTPYITQCPILPETTFRYQFNATQAGTHFWHSHSGMQRADGAAGAMIVRKPASTEPHGELYDFDSRVQSMYHTMEIMYKNLTNLEIFMANLATLAPSHSGFVSCVDGRNKSRASNPDVAEPAHDNFFAFQ</sequence>
<organism evidence="6 7">
    <name type="scientific">Eumeta variegata</name>
    <name type="common">Bagworm moth</name>
    <name type="synonym">Eumeta japonica</name>
    <dbReference type="NCBI Taxonomy" id="151549"/>
    <lineage>
        <taxon>Eukaryota</taxon>
        <taxon>Metazoa</taxon>
        <taxon>Ecdysozoa</taxon>
        <taxon>Arthropoda</taxon>
        <taxon>Hexapoda</taxon>
        <taxon>Insecta</taxon>
        <taxon>Pterygota</taxon>
        <taxon>Neoptera</taxon>
        <taxon>Endopterygota</taxon>
        <taxon>Lepidoptera</taxon>
        <taxon>Glossata</taxon>
        <taxon>Ditrysia</taxon>
        <taxon>Tineoidea</taxon>
        <taxon>Psychidae</taxon>
        <taxon>Oiketicinae</taxon>
        <taxon>Eumeta</taxon>
    </lineage>
</organism>
<dbReference type="InterPro" id="IPR045087">
    <property type="entry name" value="Cu-oxidase_fam"/>
</dbReference>
<comment type="similarity">
    <text evidence="1">Belongs to the multicopper oxidase family.</text>
</comment>